<evidence type="ECO:0000313" key="4">
    <source>
        <dbReference type="EMBL" id="KAG5601038.1"/>
    </source>
</evidence>
<dbReference type="PROSITE" id="PS50158">
    <property type="entry name" value="ZF_CCHC"/>
    <property type="match status" value="1"/>
</dbReference>
<dbReference type="PANTHER" id="PTHR33054">
    <property type="entry name" value="CCHC-TYPE DOMAIN-CONTAINING PROTEIN"/>
    <property type="match status" value="1"/>
</dbReference>
<evidence type="ECO:0000256" key="1">
    <source>
        <dbReference type="PROSITE-ProRule" id="PRU00047"/>
    </source>
</evidence>
<dbReference type="GO" id="GO:0003676">
    <property type="term" value="F:nucleic acid binding"/>
    <property type="evidence" value="ECO:0007669"/>
    <property type="project" value="InterPro"/>
</dbReference>
<dbReference type="Gene3D" id="4.10.60.10">
    <property type="entry name" value="Zinc finger, CCHC-type"/>
    <property type="match status" value="1"/>
</dbReference>
<dbReference type="SMART" id="SM00343">
    <property type="entry name" value="ZnF_C2HC"/>
    <property type="match status" value="1"/>
</dbReference>
<keyword evidence="1" id="KW-0863">Zinc-finger</keyword>
<feature type="compositionally biased region" description="Basic and acidic residues" evidence="2">
    <location>
        <begin position="652"/>
        <end position="664"/>
    </location>
</feature>
<keyword evidence="1" id="KW-0479">Metal-binding</keyword>
<dbReference type="AlphaFoldDB" id="A0A9J5YQ85"/>
<dbReference type="InterPro" id="IPR056648">
    <property type="entry name" value="DUF7746"/>
</dbReference>
<organism evidence="4 5">
    <name type="scientific">Solanum commersonii</name>
    <name type="common">Commerson's wild potato</name>
    <name type="synonym">Commerson's nightshade</name>
    <dbReference type="NCBI Taxonomy" id="4109"/>
    <lineage>
        <taxon>Eukaryota</taxon>
        <taxon>Viridiplantae</taxon>
        <taxon>Streptophyta</taxon>
        <taxon>Embryophyta</taxon>
        <taxon>Tracheophyta</taxon>
        <taxon>Spermatophyta</taxon>
        <taxon>Magnoliopsida</taxon>
        <taxon>eudicotyledons</taxon>
        <taxon>Gunneridae</taxon>
        <taxon>Pentapetalae</taxon>
        <taxon>asterids</taxon>
        <taxon>lamiids</taxon>
        <taxon>Solanales</taxon>
        <taxon>Solanaceae</taxon>
        <taxon>Solanoideae</taxon>
        <taxon>Solaneae</taxon>
        <taxon>Solanum</taxon>
    </lineage>
</organism>
<feature type="domain" description="CCHC-type" evidence="3">
    <location>
        <begin position="604"/>
        <end position="618"/>
    </location>
</feature>
<dbReference type="OrthoDB" id="1735266at2759"/>
<evidence type="ECO:0000313" key="5">
    <source>
        <dbReference type="Proteomes" id="UP000824120"/>
    </source>
</evidence>
<dbReference type="EMBL" id="JACXVP010000006">
    <property type="protein sequence ID" value="KAG5601038.1"/>
    <property type="molecule type" value="Genomic_DNA"/>
</dbReference>
<dbReference type="Pfam" id="PF00098">
    <property type="entry name" value="zf-CCHC"/>
    <property type="match status" value="1"/>
</dbReference>
<feature type="region of interest" description="Disordered" evidence="2">
    <location>
        <begin position="547"/>
        <end position="569"/>
    </location>
</feature>
<keyword evidence="5" id="KW-1185">Reference proteome</keyword>
<keyword evidence="1" id="KW-0862">Zinc</keyword>
<dbReference type="Proteomes" id="UP000824120">
    <property type="component" value="Chromosome 6"/>
</dbReference>
<protein>
    <recommendedName>
        <fullName evidence="3">CCHC-type domain-containing protein</fullName>
    </recommendedName>
</protein>
<proteinExistence type="predicted"/>
<dbReference type="PANTHER" id="PTHR33054:SF13">
    <property type="entry name" value="CCHC-TYPE DOMAIN-CONTAINING PROTEIN"/>
    <property type="match status" value="1"/>
</dbReference>
<feature type="region of interest" description="Disordered" evidence="2">
    <location>
        <begin position="643"/>
        <end position="696"/>
    </location>
</feature>
<dbReference type="Pfam" id="PF22909">
    <property type="entry name" value="Caulimovir_coat_dom"/>
    <property type="match status" value="1"/>
</dbReference>
<dbReference type="InterPro" id="IPR036875">
    <property type="entry name" value="Znf_CCHC_sf"/>
</dbReference>
<dbReference type="SUPFAM" id="SSF57756">
    <property type="entry name" value="Retrovirus zinc finger-like domains"/>
    <property type="match status" value="1"/>
</dbReference>
<accession>A0A9J5YQ85</accession>
<reference evidence="4 5" key="1">
    <citation type="submission" date="2020-09" db="EMBL/GenBank/DDBJ databases">
        <title>De no assembly of potato wild relative species, Solanum commersonii.</title>
        <authorList>
            <person name="Cho K."/>
        </authorList>
    </citation>
    <scope>NUCLEOTIDE SEQUENCE [LARGE SCALE GENOMIC DNA]</scope>
    <source>
        <strain evidence="4">LZ3.2</strain>
        <tissue evidence="4">Leaf</tissue>
    </source>
</reference>
<gene>
    <name evidence="4" type="ORF">H5410_032408</name>
</gene>
<sequence length="696" mass="81331">MSSYLIETNFDKSKVVTRRPIKWEEIDFPQEWVIENATQPQNNINTEVSEIEQLNDETVKIRFHEPTNMLIDNRSMSSRISRSNSSYISPVDYIVQIPSRASTSQIRETYRCDNIKIDKDNIVKPIRRVSSDIDITESEMNFPDGITGINRLIAFVPWFMCKHVHNYISMLERDFTISNGEITRSVFPPQQSFQINKNDKIVNFNAFSKLFENDTALITAQHVNVMIKQNNYANIYMSILGDHIISLHEKVDKLLALLPTKVKGKEKVAHNSIQPPLDIEDFKIKDYSELESFLEKKFKGGGVQPIDAENFIEGEPSNKKDFYDSLNKISEKYTRKPVQRMFYYLRPTPQDTNKNSDKTIADMITAGFTGQLKGWWDNYLNQEQRDRVLLAVKQEGDQVTQNAVYTLVLNIIEHFSGRWSDNSETIRTLLQNLRCKTLTSFRYYKDVFLCRVMELPECNNTHWKSKFIDGLPTLFAERVRKAIRGDNHSINYDDYTYGKLISACVQEGLSLCNEIKLNQQIKRHRLNERKQLGEFCEQFAFDIPKQKSKDLDSSHKKKKSSKKDYEKWKKKRIEKKLRRAEEGKEDSSKRTKRYRQNFNKSDTCHKCGRYGHYAKDCRVREKIKNLDIEDNLKDSLYKIMLSSDSESGSEYSSREESSTSEDLRALQQEDYLTSKDECSPCQQGMACEKDEEDDLY</sequence>
<name>A0A9J5YQ85_SOLCO</name>
<evidence type="ECO:0000256" key="2">
    <source>
        <dbReference type="SAM" id="MobiDB-lite"/>
    </source>
</evidence>
<dbReference type="InterPro" id="IPR001878">
    <property type="entry name" value="Znf_CCHC"/>
</dbReference>
<evidence type="ECO:0000259" key="3">
    <source>
        <dbReference type="PROSITE" id="PS50158"/>
    </source>
</evidence>
<dbReference type="GO" id="GO:0008270">
    <property type="term" value="F:zinc ion binding"/>
    <property type="evidence" value="ECO:0007669"/>
    <property type="project" value="UniProtKB-KW"/>
</dbReference>
<comment type="caution">
    <text evidence="4">The sequence shown here is derived from an EMBL/GenBank/DDBJ whole genome shotgun (WGS) entry which is preliminary data.</text>
</comment>
<dbReference type="Pfam" id="PF24925">
    <property type="entry name" value="DUF7746"/>
    <property type="match status" value="1"/>
</dbReference>